<dbReference type="OrthoDB" id="6122020at2759"/>
<gene>
    <name evidence="1" type="ORF">MEDL_49961</name>
</gene>
<organism evidence="1 2">
    <name type="scientific">Mytilus edulis</name>
    <name type="common">Blue mussel</name>
    <dbReference type="NCBI Taxonomy" id="6550"/>
    <lineage>
        <taxon>Eukaryota</taxon>
        <taxon>Metazoa</taxon>
        <taxon>Spiralia</taxon>
        <taxon>Lophotrochozoa</taxon>
        <taxon>Mollusca</taxon>
        <taxon>Bivalvia</taxon>
        <taxon>Autobranchia</taxon>
        <taxon>Pteriomorphia</taxon>
        <taxon>Mytilida</taxon>
        <taxon>Mytiloidea</taxon>
        <taxon>Mytilidae</taxon>
        <taxon>Mytilinae</taxon>
        <taxon>Mytilus</taxon>
    </lineage>
</organism>
<accession>A0A8S3TUX0</accession>
<dbReference type="AlphaFoldDB" id="A0A8S3TUX0"/>
<sequence>MCVFGRPIRDFIPILPGRYKPHDTWRDTLSKREEALRHRHMKVAEKLCEHTKQLPPLTLTIGVRIQNQIGANSLQWDKTGQVIEVRQFNQYVIQVDGSGRDTLRNRKFIRKYEPVKKYPKRLSIDTYLKLLATQIKPVFHESSSKGKKKSSVV</sequence>
<dbReference type="PANTHER" id="PTHR33244">
    <property type="entry name" value="INTEGRASE CATALYTIC DOMAIN-CONTAINING PROTEIN-RELATED"/>
    <property type="match status" value="1"/>
</dbReference>
<evidence type="ECO:0000313" key="2">
    <source>
        <dbReference type="Proteomes" id="UP000683360"/>
    </source>
</evidence>
<reference evidence="1" key="1">
    <citation type="submission" date="2021-03" db="EMBL/GenBank/DDBJ databases">
        <authorList>
            <person name="Bekaert M."/>
        </authorList>
    </citation>
    <scope>NUCLEOTIDE SEQUENCE</scope>
</reference>
<protein>
    <submittedName>
        <fullName evidence="1">Uncharacterized protein</fullName>
    </submittedName>
</protein>
<name>A0A8S3TUX0_MYTED</name>
<dbReference type="EMBL" id="CAJPWZ010002390">
    <property type="protein sequence ID" value="CAG2237462.1"/>
    <property type="molecule type" value="Genomic_DNA"/>
</dbReference>
<comment type="caution">
    <text evidence="1">The sequence shown here is derived from an EMBL/GenBank/DDBJ whole genome shotgun (WGS) entry which is preliminary data.</text>
</comment>
<dbReference type="PANTHER" id="PTHR33244:SF3">
    <property type="entry name" value="PEPTIDASE A2 DOMAIN-CONTAINING PROTEIN"/>
    <property type="match status" value="1"/>
</dbReference>
<proteinExistence type="predicted"/>
<keyword evidence="2" id="KW-1185">Reference proteome</keyword>
<dbReference type="Proteomes" id="UP000683360">
    <property type="component" value="Unassembled WGS sequence"/>
</dbReference>
<evidence type="ECO:0000313" key="1">
    <source>
        <dbReference type="EMBL" id="CAG2237462.1"/>
    </source>
</evidence>